<dbReference type="InParanoid" id="A0A7J7D569"/>
<dbReference type="Proteomes" id="UP000593562">
    <property type="component" value="Unassembled WGS sequence"/>
</dbReference>
<proteinExistence type="predicted"/>
<evidence type="ECO:0000313" key="2">
    <source>
        <dbReference type="EMBL" id="KAF5741505.1"/>
    </source>
</evidence>
<keyword evidence="3" id="KW-1185">Reference proteome</keyword>
<keyword evidence="1" id="KW-0732">Signal</keyword>
<name>A0A7J7D569_TRIWF</name>
<feature type="chain" id="PRO_5029698072" evidence="1">
    <location>
        <begin position="26"/>
        <end position="84"/>
    </location>
</feature>
<dbReference type="EMBL" id="JAAARO010000010">
    <property type="protein sequence ID" value="KAF5741505.1"/>
    <property type="molecule type" value="Genomic_DNA"/>
</dbReference>
<reference evidence="2 3" key="1">
    <citation type="journal article" date="2020" name="Nat. Commun.">
        <title>Genome of Tripterygium wilfordii and identification of cytochrome P450 involved in triptolide biosynthesis.</title>
        <authorList>
            <person name="Tu L."/>
            <person name="Su P."/>
            <person name="Zhang Z."/>
            <person name="Gao L."/>
            <person name="Wang J."/>
            <person name="Hu T."/>
            <person name="Zhou J."/>
            <person name="Zhang Y."/>
            <person name="Zhao Y."/>
            <person name="Liu Y."/>
            <person name="Song Y."/>
            <person name="Tong Y."/>
            <person name="Lu Y."/>
            <person name="Yang J."/>
            <person name="Xu C."/>
            <person name="Jia M."/>
            <person name="Peters R.J."/>
            <person name="Huang L."/>
            <person name="Gao W."/>
        </authorList>
    </citation>
    <scope>NUCLEOTIDE SEQUENCE [LARGE SCALE GENOMIC DNA]</scope>
    <source>
        <strain evidence="3">cv. XIE 37</strain>
        <tissue evidence="2">Leaf</tissue>
    </source>
</reference>
<comment type="caution">
    <text evidence="2">The sequence shown here is derived from an EMBL/GenBank/DDBJ whole genome shotgun (WGS) entry which is preliminary data.</text>
</comment>
<evidence type="ECO:0000256" key="1">
    <source>
        <dbReference type="SAM" id="SignalP"/>
    </source>
</evidence>
<gene>
    <name evidence="2" type="ORF">HS088_TW10G00503</name>
</gene>
<dbReference type="AlphaFoldDB" id="A0A7J7D569"/>
<sequence>MGCKGNSLCFKVALAMLLFLSGAFSQARPLYQGVLVAGSQAHELVISGPKYENSQSQETSFGTLFVMLPKGVPLPPSGPSPTID</sequence>
<protein>
    <submittedName>
        <fullName evidence="2">Uncharacterized protein</fullName>
    </submittedName>
</protein>
<organism evidence="2 3">
    <name type="scientific">Tripterygium wilfordii</name>
    <name type="common">Thunder God vine</name>
    <dbReference type="NCBI Taxonomy" id="458696"/>
    <lineage>
        <taxon>Eukaryota</taxon>
        <taxon>Viridiplantae</taxon>
        <taxon>Streptophyta</taxon>
        <taxon>Embryophyta</taxon>
        <taxon>Tracheophyta</taxon>
        <taxon>Spermatophyta</taxon>
        <taxon>Magnoliopsida</taxon>
        <taxon>eudicotyledons</taxon>
        <taxon>Gunneridae</taxon>
        <taxon>Pentapetalae</taxon>
        <taxon>rosids</taxon>
        <taxon>fabids</taxon>
        <taxon>Celastrales</taxon>
        <taxon>Celastraceae</taxon>
        <taxon>Tripterygium</taxon>
    </lineage>
</organism>
<evidence type="ECO:0000313" key="3">
    <source>
        <dbReference type="Proteomes" id="UP000593562"/>
    </source>
</evidence>
<feature type="signal peptide" evidence="1">
    <location>
        <begin position="1"/>
        <end position="25"/>
    </location>
</feature>
<accession>A0A7J7D569</accession>